<feature type="transmembrane region" description="Helical" evidence="1">
    <location>
        <begin position="159"/>
        <end position="177"/>
    </location>
</feature>
<reference evidence="2" key="1">
    <citation type="submission" date="2020-10" db="EMBL/GenBank/DDBJ databases">
        <authorList>
            <person name="Gilroy R."/>
        </authorList>
    </citation>
    <scope>NUCLEOTIDE SEQUENCE</scope>
    <source>
        <strain evidence="2">CHK180-2868</strain>
    </source>
</reference>
<organism evidence="2 3">
    <name type="scientific">Candidatus Copromonas faecavium</name>
    <name type="common">nom. illeg.</name>
    <dbReference type="NCBI Taxonomy" id="2840740"/>
    <lineage>
        <taxon>Bacteria</taxon>
        <taxon>Bacillati</taxon>
        <taxon>Bacillota</taxon>
        <taxon>Clostridia</taxon>
        <taxon>Lachnospirales</taxon>
        <taxon>Lachnospiraceae</taxon>
        <taxon>Candidatus Copromonas (nom. illeg.)</taxon>
    </lineage>
</organism>
<gene>
    <name evidence="2" type="ORF">IAB28_01175</name>
</gene>
<keyword evidence="1" id="KW-0812">Transmembrane</keyword>
<protein>
    <recommendedName>
        <fullName evidence="4">DUF1700 domain-containing protein</fullName>
    </recommendedName>
</protein>
<sequence>MSREEFLRGLEEALKGEVPASVVRDNLNYYSSYLSQELAKGRTMDEIVEEIGEPRIVARTIIDAAEAAGDGGNGYGAYEDGSYSQGSYEQGYDQNGYGGSYRGSYEDSSGKGNPWDRWFRSGHIHYIDLNKWYWKLLFAVIAVFFLVLVLSIVSGIFSLLFRFAGPILLILFLYWFIKSLRR</sequence>
<name>A0A9D1A1Z1_9FIRM</name>
<dbReference type="EMBL" id="DVGC01000006">
    <property type="protein sequence ID" value="HIR04572.1"/>
    <property type="molecule type" value="Genomic_DNA"/>
</dbReference>
<proteinExistence type="predicted"/>
<evidence type="ECO:0000313" key="2">
    <source>
        <dbReference type="EMBL" id="HIR04572.1"/>
    </source>
</evidence>
<dbReference type="AlphaFoldDB" id="A0A9D1A1Z1"/>
<accession>A0A9D1A1Z1</accession>
<reference evidence="2" key="2">
    <citation type="journal article" date="2021" name="PeerJ">
        <title>Extensive microbial diversity within the chicken gut microbiome revealed by metagenomics and culture.</title>
        <authorList>
            <person name="Gilroy R."/>
            <person name="Ravi A."/>
            <person name="Getino M."/>
            <person name="Pursley I."/>
            <person name="Horton D.L."/>
            <person name="Alikhan N.F."/>
            <person name="Baker D."/>
            <person name="Gharbi K."/>
            <person name="Hall N."/>
            <person name="Watson M."/>
            <person name="Adriaenssens E.M."/>
            <person name="Foster-Nyarko E."/>
            <person name="Jarju S."/>
            <person name="Secka A."/>
            <person name="Antonio M."/>
            <person name="Oren A."/>
            <person name="Chaudhuri R.R."/>
            <person name="La Ragione R."/>
            <person name="Hildebrand F."/>
            <person name="Pallen M.J."/>
        </authorList>
    </citation>
    <scope>NUCLEOTIDE SEQUENCE</scope>
    <source>
        <strain evidence="2">CHK180-2868</strain>
    </source>
</reference>
<feature type="transmembrane region" description="Helical" evidence="1">
    <location>
        <begin position="132"/>
        <end position="153"/>
    </location>
</feature>
<evidence type="ECO:0000256" key="1">
    <source>
        <dbReference type="SAM" id="Phobius"/>
    </source>
</evidence>
<comment type="caution">
    <text evidence="2">The sequence shown here is derived from an EMBL/GenBank/DDBJ whole genome shotgun (WGS) entry which is preliminary data.</text>
</comment>
<evidence type="ECO:0008006" key="4">
    <source>
        <dbReference type="Google" id="ProtNLM"/>
    </source>
</evidence>
<dbReference type="Proteomes" id="UP000824250">
    <property type="component" value="Unassembled WGS sequence"/>
</dbReference>
<evidence type="ECO:0000313" key="3">
    <source>
        <dbReference type="Proteomes" id="UP000824250"/>
    </source>
</evidence>
<dbReference type="Pfam" id="PF22564">
    <property type="entry name" value="HAAS"/>
    <property type="match status" value="1"/>
</dbReference>
<keyword evidence="1" id="KW-0472">Membrane</keyword>
<keyword evidence="1" id="KW-1133">Transmembrane helix</keyword>